<reference evidence="3" key="2">
    <citation type="submission" date="2025-08" db="UniProtKB">
        <authorList>
            <consortium name="RefSeq"/>
        </authorList>
    </citation>
    <scope>IDENTIFICATION</scope>
    <source>
        <tissue evidence="3">Leaf</tissue>
    </source>
</reference>
<accession>A0A9R0J377</accession>
<proteinExistence type="predicted"/>
<keyword evidence="2" id="KW-1185">Reference proteome</keyword>
<dbReference type="GeneID" id="110798976"/>
<gene>
    <name evidence="3" type="primary">LOC110798976</name>
</gene>
<feature type="domain" description="Retrotransposon Copia-like N-terminal" evidence="1">
    <location>
        <begin position="16"/>
        <end position="62"/>
    </location>
</feature>
<dbReference type="KEGG" id="soe:110798976"/>
<dbReference type="AlphaFoldDB" id="A0A9R0J377"/>
<reference evidence="2" key="1">
    <citation type="journal article" date="2021" name="Nat. Commun.">
        <title>Genomic analyses provide insights into spinach domestication and the genetic basis of agronomic traits.</title>
        <authorList>
            <person name="Cai X."/>
            <person name="Sun X."/>
            <person name="Xu C."/>
            <person name="Sun H."/>
            <person name="Wang X."/>
            <person name="Ge C."/>
            <person name="Zhang Z."/>
            <person name="Wang Q."/>
            <person name="Fei Z."/>
            <person name="Jiao C."/>
            <person name="Wang Q."/>
        </authorList>
    </citation>
    <scope>NUCLEOTIDE SEQUENCE [LARGE SCALE GENOMIC DNA]</scope>
    <source>
        <strain evidence="2">cv. Varoflay</strain>
    </source>
</reference>
<organism evidence="2 3">
    <name type="scientific">Spinacia oleracea</name>
    <name type="common">Spinach</name>
    <dbReference type="NCBI Taxonomy" id="3562"/>
    <lineage>
        <taxon>Eukaryota</taxon>
        <taxon>Viridiplantae</taxon>
        <taxon>Streptophyta</taxon>
        <taxon>Embryophyta</taxon>
        <taxon>Tracheophyta</taxon>
        <taxon>Spermatophyta</taxon>
        <taxon>Magnoliopsida</taxon>
        <taxon>eudicotyledons</taxon>
        <taxon>Gunneridae</taxon>
        <taxon>Pentapetalae</taxon>
        <taxon>Caryophyllales</taxon>
        <taxon>Chenopodiaceae</taxon>
        <taxon>Chenopodioideae</taxon>
        <taxon>Anserineae</taxon>
        <taxon>Spinacia</taxon>
    </lineage>
</organism>
<dbReference type="RefSeq" id="XP_021859862.2">
    <property type="nucleotide sequence ID" value="XM_022004170.2"/>
</dbReference>
<dbReference type="PANTHER" id="PTHR37610:SF101">
    <property type="entry name" value="(RAPE) HYPOTHETICAL PROTEIN"/>
    <property type="match status" value="1"/>
</dbReference>
<dbReference type="PANTHER" id="PTHR37610">
    <property type="entry name" value="CCHC-TYPE DOMAIN-CONTAINING PROTEIN"/>
    <property type="match status" value="1"/>
</dbReference>
<protein>
    <recommendedName>
        <fullName evidence="1">Retrotransposon Copia-like N-terminal domain-containing protein</fullName>
    </recommendedName>
</protein>
<evidence type="ECO:0000259" key="1">
    <source>
        <dbReference type="Pfam" id="PF14244"/>
    </source>
</evidence>
<evidence type="ECO:0000313" key="2">
    <source>
        <dbReference type="Proteomes" id="UP000813463"/>
    </source>
</evidence>
<name>A0A9R0J377_SPIOL</name>
<dbReference type="InterPro" id="IPR029472">
    <property type="entry name" value="Copia-like_N"/>
</dbReference>
<evidence type="ECO:0000313" key="3">
    <source>
        <dbReference type="RefSeq" id="XP_021859862.2"/>
    </source>
</evidence>
<dbReference type="Proteomes" id="UP000813463">
    <property type="component" value="Chromosome 3"/>
</dbReference>
<sequence>MGKDGDEVDLDYYLGSSDGPGVVITPVRLRGTANYDEWAKAVRRSMISKFKFGFLDGSIKEPTTDTTKMKHWIAVNSMLVSWITYTIEENLRSTTEDFDIASELWDHLRKRYCIVSGTGVCHLKMALSDCKQSVNESVTDFFGRLSTVWKAYVQYAEIPRCTCAGCSCNIARQVGEIRDEEHLRYFLIGFENHYEAIRAQLLAQFPLPYVDEAYQTVINTENMRVKGGKGKESVMAFKVEAKSGTKYGEGVRSFANIVTERDIMRRHVTS</sequence>
<dbReference type="Pfam" id="PF14244">
    <property type="entry name" value="Retrotran_gag_3"/>
    <property type="match status" value="1"/>
</dbReference>